<accession>A0A9N8DX33</accession>
<organism evidence="3 4">
    <name type="scientific">Seminavis robusta</name>
    <dbReference type="NCBI Taxonomy" id="568900"/>
    <lineage>
        <taxon>Eukaryota</taxon>
        <taxon>Sar</taxon>
        <taxon>Stramenopiles</taxon>
        <taxon>Ochrophyta</taxon>
        <taxon>Bacillariophyta</taxon>
        <taxon>Bacillariophyceae</taxon>
        <taxon>Bacillariophycidae</taxon>
        <taxon>Naviculales</taxon>
        <taxon>Naviculaceae</taxon>
        <taxon>Seminavis</taxon>
    </lineage>
</organism>
<gene>
    <name evidence="3" type="ORF">SEMRO_347_G122830.1</name>
</gene>
<feature type="transmembrane region" description="Helical" evidence="2">
    <location>
        <begin position="213"/>
        <end position="235"/>
    </location>
</feature>
<dbReference type="Proteomes" id="UP001153069">
    <property type="component" value="Unassembled WGS sequence"/>
</dbReference>
<dbReference type="EMBL" id="CAICTM010000346">
    <property type="protein sequence ID" value="CAB9508426.1"/>
    <property type="molecule type" value="Genomic_DNA"/>
</dbReference>
<feature type="transmembrane region" description="Helical" evidence="2">
    <location>
        <begin position="180"/>
        <end position="201"/>
    </location>
</feature>
<evidence type="ECO:0000256" key="1">
    <source>
        <dbReference type="SAM" id="MobiDB-lite"/>
    </source>
</evidence>
<reference evidence="3" key="1">
    <citation type="submission" date="2020-06" db="EMBL/GenBank/DDBJ databases">
        <authorList>
            <consortium name="Plant Systems Biology data submission"/>
        </authorList>
    </citation>
    <scope>NUCLEOTIDE SEQUENCE</scope>
    <source>
        <strain evidence="3">D6</strain>
    </source>
</reference>
<evidence type="ECO:0000313" key="4">
    <source>
        <dbReference type="Proteomes" id="UP001153069"/>
    </source>
</evidence>
<feature type="transmembrane region" description="Helical" evidence="2">
    <location>
        <begin position="145"/>
        <end position="168"/>
    </location>
</feature>
<evidence type="ECO:0000256" key="2">
    <source>
        <dbReference type="SAM" id="Phobius"/>
    </source>
</evidence>
<keyword evidence="2" id="KW-0472">Membrane</keyword>
<proteinExistence type="predicted"/>
<evidence type="ECO:0000313" key="3">
    <source>
        <dbReference type="EMBL" id="CAB9508426.1"/>
    </source>
</evidence>
<name>A0A9N8DX33_9STRA</name>
<keyword evidence="2" id="KW-1133">Transmembrane helix</keyword>
<dbReference type="AlphaFoldDB" id="A0A9N8DX33"/>
<dbReference type="OrthoDB" id="41894at2759"/>
<feature type="transmembrane region" description="Helical" evidence="2">
    <location>
        <begin position="116"/>
        <end position="133"/>
    </location>
</feature>
<sequence length="317" mass="35903">MCKPTTASPKGGENNEATATTKDNRSTNKSFLPSVEIELSDFFDVSKPWLLVQDGNYKGYFNNVPAVFRVGPWNIACCLYLFAIISWVVFECVCCYTNPPNVPPTDYHSSFGTDTWQWWYNVAGFAWTFYVAAKVKKDWGWSAWFLYTMQSWTLIIVRHGLSVLAPFVPAAAPLNELLRFPMLLQTTITFVLWNFLLMPAITFTMKDPKKRSGFLKFCFGFLLSQLHIANLPLAVMNGVWGSPARELNQMDFCMALGLALQYIALYLFVLDRIGVHFYFVFSPRTPLAIIGWTTFLGCLFAGFAMFKNALVDYGVAA</sequence>
<feature type="compositionally biased region" description="Polar residues" evidence="1">
    <location>
        <begin position="15"/>
        <end position="27"/>
    </location>
</feature>
<feature type="transmembrane region" description="Helical" evidence="2">
    <location>
        <begin position="66"/>
        <end position="90"/>
    </location>
</feature>
<protein>
    <submittedName>
        <fullName evidence="3">Uncharacterized protein</fullName>
    </submittedName>
</protein>
<feature type="region of interest" description="Disordered" evidence="1">
    <location>
        <begin position="1"/>
        <end position="27"/>
    </location>
</feature>
<feature type="transmembrane region" description="Helical" evidence="2">
    <location>
        <begin position="287"/>
        <end position="306"/>
    </location>
</feature>
<keyword evidence="4" id="KW-1185">Reference proteome</keyword>
<keyword evidence="2" id="KW-0812">Transmembrane</keyword>
<feature type="transmembrane region" description="Helical" evidence="2">
    <location>
        <begin position="255"/>
        <end position="275"/>
    </location>
</feature>
<comment type="caution">
    <text evidence="3">The sequence shown here is derived from an EMBL/GenBank/DDBJ whole genome shotgun (WGS) entry which is preliminary data.</text>
</comment>